<dbReference type="InterPro" id="IPR012003">
    <property type="entry name" value="ATP_PFK_prok-type"/>
</dbReference>
<dbReference type="PIRSF" id="PIRSF000532">
    <property type="entry name" value="ATP_PFK_prok"/>
    <property type="match status" value="1"/>
</dbReference>
<dbReference type="Proteomes" id="UP000237684">
    <property type="component" value="Unassembled WGS sequence"/>
</dbReference>
<dbReference type="NCBIfam" id="NF002872">
    <property type="entry name" value="PRK03202.1"/>
    <property type="match status" value="1"/>
</dbReference>
<keyword evidence="6 11" id="KW-0418">Kinase</keyword>
<evidence type="ECO:0000256" key="4">
    <source>
        <dbReference type="ARBA" id="ARBA00022679"/>
    </source>
</evidence>
<comment type="caution">
    <text evidence="11">The sequence shown here is derived from an EMBL/GenBank/DDBJ whole genome shotgun (WGS) entry which is preliminary data.</text>
</comment>
<evidence type="ECO:0000256" key="1">
    <source>
        <dbReference type="ARBA" id="ARBA00001946"/>
    </source>
</evidence>
<comment type="pathway">
    <text evidence="2">Carbohydrate degradation; glycolysis; D-glyceraldehyde 3-phosphate and glycerone phosphate from D-glucose: step 3/4.</text>
</comment>
<dbReference type="RefSeq" id="WP_105482426.1">
    <property type="nucleotide sequence ID" value="NZ_NIGF01000002.1"/>
</dbReference>
<dbReference type="UniPathway" id="UPA00109">
    <property type="reaction ID" value="UER00182"/>
</dbReference>
<sequence>MAVKKIGILTGGGDCPGLNPTIKGVVTRAADHGIECVGLLNGWKSLVGDAPMYRSLSVDDVRPIIKQGGTFLHTSRTNAYSPKTPEALPNLLANVEKLGLDALVAIGGDDTLSVASRLTKGDNLQKPVPCVGVPKTMDNDVHGTDQCFGFDTSVTLAVEALQRLRDTADSHNRVIVLEVFGRKAGWTALYTAIAADADYVLIPERNPADLQGMFAKLREVKKRRDYALVVVAEGADHPDLEEWADEIARGLNGTRLGEAAVEIDSFGHPILKERRVGDWAAYQIKKELGWDTRTSVMAHLMRGGEPTLADRILGARLGIAAADYVAEGRFGVMASLQGQDIKPFPLEELTDANGKSITRDCTPEALQMADILMK</sequence>
<dbReference type="InParanoid" id="A0A2S8SWC6"/>
<keyword evidence="8" id="KW-0324">Glycolysis</keyword>
<evidence type="ECO:0000259" key="10">
    <source>
        <dbReference type="Pfam" id="PF00365"/>
    </source>
</evidence>
<dbReference type="InterPro" id="IPR035966">
    <property type="entry name" value="PKF_sf"/>
</dbReference>
<comment type="similarity">
    <text evidence="9">Belongs to the phosphofructokinase type A (PFKA) family.</text>
</comment>
<dbReference type="GO" id="GO:0006002">
    <property type="term" value="P:fructose 6-phosphate metabolic process"/>
    <property type="evidence" value="ECO:0007669"/>
    <property type="project" value="InterPro"/>
</dbReference>
<evidence type="ECO:0000256" key="9">
    <source>
        <dbReference type="ARBA" id="ARBA00038478"/>
    </source>
</evidence>
<evidence type="ECO:0000256" key="7">
    <source>
        <dbReference type="ARBA" id="ARBA00022842"/>
    </source>
</evidence>
<dbReference type="GO" id="GO:0070095">
    <property type="term" value="F:fructose-6-phosphate binding"/>
    <property type="evidence" value="ECO:0007669"/>
    <property type="project" value="TreeGrafter"/>
</dbReference>
<dbReference type="GO" id="GO:0016208">
    <property type="term" value="F:AMP binding"/>
    <property type="evidence" value="ECO:0007669"/>
    <property type="project" value="TreeGrafter"/>
</dbReference>
<accession>A0A2S8SWC6</accession>
<keyword evidence="12" id="KW-1185">Reference proteome</keyword>
<keyword evidence="3" id="KW-0963">Cytoplasm</keyword>
<dbReference type="GO" id="GO:0005524">
    <property type="term" value="F:ATP binding"/>
    <property type="evidence" value="ECO:0007669"/>
    <property type="project" value="InterPro"/>
</dbReference>
<dbReference type="GO" id="GO:0003872">
    <property type="term" value="F:6-phosphofructokinase activity"/>
    <property type="evidence" value="ECO:0007669"/>
    <property type="project" value="InterPro"/>
</dbReference>
<dbReference type="GO" id="GO:0042802">
    <property type="term" value="F:identical protein binding"/>
    <property type="evidence" value="ECO:0007669"/>
    <property type="project" value="TreeGrafter"/>
</dbReference>
<comment type="cofactor">
    <cofactor evidence="1">
        <name>Mg(2+)</name>
        <dbReference type="ChEBI" id="CHEBI:18420"/>
    </cofactor>
</comment>
<organism evidence="11 12">
    <name type="scientific">Abditibacterium utsteinense</name>
    <dbReference type="NCBI Taxonomy" id="1960156"/>
    <lineage>
        <taxon>Bacteria</taxon>
        <taxon>Pseudomonadati</taxon>
        <taxon>Abditibacteriota</taxon>
        <taxon>Abditibacteriia</taxon>
        <taxon>Abditibacteriales</taxon>
        <taxon>Abditibacteriaceae</taxon>
        <taxon>Abditibacterium</taxon>
    </lineage>
</organism>
<protein>
    <submittedName>
        <fullName evidence="11">Pyrophosphate-dependent phosphofructokinase</fullName>
    </submittedName>
</protein>
<reference evidence="11 12" key="1">
    <citation type="journal article" date="2018" name="Syst. Appl. Microbiol.">
        <title>Abditibacterium utsteinense sp. nov., the first cultivated member of candidate phylum FBP, isolated from ice-free Antarctic soil samples.</title>
        <authorList>
            <person name="Tahon G."/>
            <person name="Tytgat B."/>
            <person name="Lebbe L."/>
            <person name="Carlier A."/>
            <person name="Willems A."/>
        </authorList>
    </citation>
    <scope>NUCLEOTIDE SEQUENCE [LARGE SCALE GENOMIC DNA]</scope>
    <source>
        <strain evidence="11 12">LMG 29911</strain>
    </source>
</reference>
<dbReference type="FunCoup" id="A0A2S8SWC6">
    <property type="interactions" value="315"/>
</dbReference>
<evidence type="ECO:0000256" key="6">
    <source>
        <dbReference type="ARBA" id="ARBA00022777"/>
    </source>
</evidence>
<dbReference type="PRINTS" id="PR00476">
    <property type="entry name" value="PHFRCTKINASE"/>
</dbReference>
<evidence type="ECO:0000313" key="12">
    <source>
        <dbReference type="Proteomes" id="UP000237684"/>
    </source>
</evidence>
<evidence type="ECO:0000256" key="5">
    <source>
        <dbReference type="ARBA" id="ARBA00022723"/>
    </source>
</evidence>
<dbReference type="PANTHER" id="PTHR13697">
    <property type="entry name" value="PHOSPHOFRUCTOKINASE"/>
    <property type="match status" value="1"/>
</dbReference>
<dbReference type="GO" id="GO:0005945">
    <property type="term" value="C:6-phosphofructokinase complex"/>
    <property type="evidence" value="ECO:0007669"/>
    <property type="project" value="TreeGrafter"/>
</dbReference>
<proteinExistence type="inferred from homology"/>
<dbReference type="Gene3D" id="3.40.50.450">
    <property type="match status" value="1"/>
</dbReference>
<evidence type="ECO:0000256" key="3">
    <source>
        <dbReference type="ARBA" id="ARBA00022490"/>
    </source>
</evidence>
<dbReference type="PANTHER" id="PTHR13697:SF52">
    <property type="entry name" value="ATP-DEPENDENT 6-PHOSPHOFRUCTOKINASE 3"/>
    <property type="match status" value="1"/>
</dbReference>
<dbReference type="InterPro" id="IPR022953">
    <property type="entry name" value="ATP_PFK"/>
</dbReference>
<name>A0A2S8SWC6_9BACT</name>
<keyword evidence="5" id="KW-0479">Metal-binding</keyword>
<dbReference type="InterPro" id="IPR000023">
    <property type="entry name" value="Phosphofructokinase_dom"/>
</dbReference>
<dbReference type="GO" id="GO:0048029">
    <property type="term" value="F:monosaccharide binding"/>
    <property type="evidence" value="ECO:0007669"/>
    <property type="project" value="TreeGrafter"/>
</dbReference>
<dbReference type="AlphaFoldDB" id="A0A2S8SWC6"/>
<feature type="domain" description="Phosphofructokinase" evidence="10">
    <location>
        <begin position="5"/>
        <end position="324"/>
    </location>
</feature>
<dbReference type="EMBL" id="NIGF01000002">
    <property type="protein sequence ID" value="PQV65111.1"/>
    <property type="molecule type" value="Genomic_DNA"/>
</dbReference>
<evidence type="ECO:0000256" key="2">
    <source>
        <dbReference type="ARBA" id="ARBA00004679"/>
    </source>
</evidence>
<keyword evidence="7" id="KW-0460">Magnesium</keyword>
<dbReference type="Gene3D" id="3.40.50.460">
    <property type="entry name" value="Phosphofructokinase domain"/>
    <property type="match status" value="1"/>
</dbReference>
<dbReference type="GO" id="GO:0061621">
    <property type="term" value="P:canonical glycolysis"/>
    <property type="evidence" value="ECO:0007669"/>
    <property type="project" value="TreeGrafter"/>
</dbReference>
<dbReference type="GO" id="GO:0046872">
    <property type="term" value="F:metal ion binding"/>
    <property type="evidence" value="ECO:0007669"/>
    <property type="project" value="UniProtKB-KW"/>
</dbReference>
<dbReference type="OrthoDB" id="9802503at2"/>
<dbReference type="SUPFAM" id="SSF53784">
    <property type="entry name" value="Phosphofructokinase"/>
    <property type="match status" value="1"/>
</dbReference>
<gene>
    <name evidence="11" type="ORF">B1R32_102118</name>
</gene>
<keyword evidence="4" id="KW-0808">Transferase</keyword>
<evidence type="ECO:0000256" key="8">
    <source>
        <dbReference type="ARBA" id="ARBA00023152"/>
    </source>
</evidence>
<evidence type="ECO:0000313" key="11">
    <source>
        <dbReference type="EMBL" id="PQV65111.1"/>
    </source>
</evidence>
<dbReference type="GO" id="GO:0030388">
    <property type="term" value="P:fructose 1,6-bisphosphate metabolic process"/>
    <property type="evidence" value="ECO:0007669"/>
    <property type="project" value="TreeGrafter"/>
</dbReference>
<dbReference type="Pfam" id="PF00365">
    <property type="entry name" value="PFK"/>
    <property type="match status" value="1"/>
</dbReference>